<name>A0A9N9EQY7_9GLOM</name>
<keyword evidence="1" id="KW-0175">Coiled coil</keyword>
<gene>
    <name evidence="2" type="ORF">DERYTH_LOCUS12361</name>
</gene>
<dbReference type="Proteomes" id="UP000789405">
    <property type="component" value="Unassembled WGS sequence"/>
</dbReference>
<proteinExistence type="predicted"/>
<comment type="caution">
    <text evidence="2">The sequence shown here is derived from an EMBL/GenBank/DDBJ whole genome shotgun (WGS) entry which is preliminary data.</text>
</comment>
<evidence type="ECO:0000313" key="2">
    <source>
        <dbReference type="EMBL" id="CAG8690811.1"/>
    </source>
</evidence>
<dbReference type="AlphaFoldDB" id="A0A9N9EQY7"/>
<keyword evidence="3" id="KW-1185">Reference proteome</keyword>
<feature type="coiled-coil region" evidence="1">
    <location>
        <begin position="87"/>
        <end position="130"/>
    </location>
</feature>
<protein>
    <submittedName>
        <fullName evidence="2">16751_t:CDS:1</fullName>
    </submittedName>
</protein>
<feature type="non-terminal residue" evidence="2">
    <location>
        <position position="134"/>
    </location>
</feature>
<dbReference type="EMBL" id="CAJVPY010008054">
    <property type="protein sequence ID" value="CAG8690811.1"/>
    <property type="molecule type" value="Genomic_DNA"/>
</dbReference>
<evidence type="ECO:0000313" key="3">
    <source>
        <dbReference type="Proteomes" id="UP000789405"/>
    </source>
</evidence>
<reference evidence="2" key="1">
    <citation type="submission" date="2021-06" db="EMBL/GenBank/DDBJ databases">
        <authorList>
            <person name="Kallberg Y."/>
            <person name="Tangrot J."/>
            <person name="Rosling A."/>
        </authorList>
    </citation>
    <scope>NUCLEOTIDE SEQUENCE</scope>
    <source>
        <strain evidence="2">MA453B</strain>
    </source>
</reference>
<evidence type="ECO:0000256" key="1">
    <source>
        <dbReference type="SAM" id="Coils"/>
    </source>
</evidence>
<sequence length="134" mass="15334">QQLCNSHYMIIVENEPTHKNSPTVIVENEPISKDKPISNLPNKLSLGDQIKRMTTRTTYDLPTLGEINITSMPAGYSTPFPSSYNGCDRCHQLLSANNNEINDLEEEDGNRLNMNERENLELELQNKINEMNNW</sequence>
<accession>A0A9N9EQY7</accession>
<organism evidence="2 3">
    <name type="scientific">Dentiscutata erythropus</name>
    <dbReference type="NCBI Taxonomy" id="1348616"/>
    <lineage>
        <taxon>Eukaryota</taxon>
        <taxon>Fungi</taxon>
        <taxon>Fungi incertae sedis</taxon>
        <taxon>Mucoromycota</taxon>
        <taxon>Glomeromycotina</taxon>
        <taxon>Glomeromycetes</taxon>
        <taxon>Diversisporales</taxon>
        <taxon>Gigasporaceae</taxon>
        <taxon>Dentiscutata</taxon>
    </lineage>
</organism>